<dbReference type="InterPro" id="IPR008906">
    <property type="entry name" value="HATC_C_dom"/>
</dbReference>
<dbReference type="Proteomes" id="UP000075243">
    <property type="component" value="Unassembled WGS sequence"/>
</dbReference>
<evidence type="ECO:0000313" key="3">
    <source>
        <dbReference type="EMBL" id="KYP37812.1"/>
    </source>
</evidence>
<dbReference type="PANTHER" id="PTHR45749:SF32">
    <property type="entry name" value="ZINC FINGER MYM-TYPE PROTEIN 1-LIKE"/>
    <property type="match status" value="1"/>
</dbReference>
<reference evidence="3" key="1">
    <citation type="journal article" date="2012" name="Nat. Biotechnol.">
        <title>Draft genome sequence of pigeonpea (Cajanus cajan), an orphan legume crop of resource-poor farmers.</title>
        <authorList>
            <person name="Varshney R.K."/>
            <person name="Chen W."/>
            <person name="Li Y."/>
            <person name="Bharti A.K."/>
            <person name="Saxena R.K."/>
            <person name="Schlueter J.A."/>
            <person name="Donoghue M.T."/>
            <person name="Azam S."/>
            <person name="Fan G."/>
            <person name="Whaley A.M."/>
            <person name="Farmer A.D."/>
            <person name="Sheridan J."/>
            <person name="Iwata A."/>
            <person name="Tuteja R."/>
            <person name="Penmetsa R.V."/>
            <person name="Wu W."/>
            <person name="Upadhyaya H.D."/>
            <person name="Yang S.P."/>
            <person name="Shah T."/>
            <person name="Saxena K.B."/>
            <person name="Michael T."/>
            <person name="McCombie W.R."/>
            <person name="Yang B."/>
            <person name="Zhang G."/>
            <person name="Yang H."/>
            <person name="Wang J."/>
            <person name="Spillane C."/>
            <person name="Cook D.R."/>
            <person name="May G.D."/>
            <person name="Xu X."/>
            <person name="Jackson S.A."/>
        </authorList>
    </citation>
    <scope>NUCLEOTIDE SEQUENCE [LARGE SCALE GENOMIC DNA]</scope>
</reference>
<sequence length="473" mass="55847">DNENNQEVENLHNINSPNPSQEDNTLNIYEVSKNIYDPGQWENIDENFRDLIVENGPIKYNNMEYPKDENNRHFSSFYYQKVMPNGEKYGRRWLVYSKDLDKVYYFFYKLFCSKSSTCIVNQLVNEGTRDWKNIGSKLKSHETSYEHVTNMDKWIELEARLRKKNTIDKEIQEQINKEKEHWEKVLKNNLAFHGTNEQIYQKGNGNFLNKTIQNELIEFLASQIKNIILKKFKDAKYFSIILDCTPDITINFQAPKIRDALVQLSKTSEDLKIKSEAMKNGFASALESTKEMAIEMDIEPKFNEKRKIHKKKHFDDIDSDKIAHSAEDSFRIDYFLYILDQSISSIESQFEQFLEYENMFGFLFDSNKFKTSGEDELKKYCINLEKILKLKLLKEILTNEINTLLKILNYIKKSCSFPNAYIAYRILLTLPITIATAERSFSKLKLIKSYLRSIMLQDRLNRLTILSIESEML</sequence>
<dbReference type="EMBL" id="KQ484065">
    <property type="protein sequence ID" value="KYP37812.1"/>
    <property type="molecule type" value="Genomic_DNA"/>
</dbReference>
<dbReference type="GO" id="GO:0046983">
    <property type="term" value="F:protein dimerization activity"/>
    <property type="evidence" value="ECO:0007669"/>
    <property type="project" value="InterPro"/>
</dbReference>
<feature type="domain" description="HAT C-terminal dimerisation" evidence="2">
    <location>
        <begin position="402"/>
        <end position="472"/>
    </location>
</feature>
<evidence type="ECO:0000256" key="1">
    <source>
        <dbReference type="SAM" id="MobiDB-lite"/>
    </source>
</evidence>
<feature type="compositionally biased region" description="Polar residues" evidence="1">
    <location>
        <begin position="7"/>
        <end position="23"/>
    </location>
</feature>
<dbReference type="Pfam" id="PF05699">
    <property type="entry name" value="Dimer_Tnp_hAT"/>
    <property type="match status" value="1"/>
</dbReference>
<dbReference type="OMA" id="KCCTTFA"/>
<name>A0A151R5J3_CAJCA</name>
<evidence type="ECO:0000259" key="2">
    <source>
        <dbReference type="Pfam" id="PF05699"/>
    </source>
</evidence>
<dbReference type="STRING" id="3821.A0A151R5J3"/>
<gene>
    <name evidence="3" type="ORF">KK1_040974</name>
</gene>
<feature type="non-terminal residue" evidence="3">
    <location>
        <position position="1"/>
    </location>
</feature>
<dbReference type="AlphaFoldDB" id="A0A151R5J3"/>
<dbReference type="PANTHER" id="PTHR45749">
    <property type="match status" value="1"/>
</dbReference>
<protein>
    <submittedName>
        <fullName evidence="3">Zinc finger MYM-type protein 5</fullName>
    </submittedName>
</protein>
<accession>A0A151R5J3</accession>
<proteinExistence type="predicted"/>
<feature type="region of interest" description="Disordered" evidence="1">
    <location>
        <begin position="1"/>
        <end position="23"/>
    </location>
</feature>
<dbReference type="Gramene" id="C.cajan_41607.t">
    <property type="protein sequence ID" value="C.cajan_41607.t"/>
    <property type="gene ID" value="C.cajan_41607"/>
</dbReference>
<organism evidence="3 4">
    <name type="scientific">Cajanus cajan</name>
    <name type="common">Pigeon pea</name>
    <name type="synonym">Cajanus indicus</name>
    <dbReference type="NCBI Taxonomy" id="3821"/>
    <lineage>
        <taxon>Eukaryota</taxon>
        <taxon>Viridiplantae</taxon>
        <taxon>Streptophyta</taxon>
        <taxon>Embryophyta</taxon>
        <taxon>Tracheophyta</taxon>
        <taxon>Spermatophyta</taxon>
        <taxon>Magnoliopsida</taxon>
        <taxon>eudicotyledons</taxon>
        <taxon>Gunneridae</taxon>
        <taxon>Pentapetalae</taxon>
        <taxon>rosids</taxon>
        <taxon>fabids</taxon>
        <taxon>Fabales</taxon>
        <taxon>Fabaceae</taxon>
        <taxon>Papilionoideae</taxon>
        <taxon>50 kb inversion clade</taxon>
        <taxon>NPAAA clade</taxon>
        <taxon>indigoferoid/millettioid clade</taxon>
        <taxon>Phaseoleae</taxon>
        <taxon>Cajanus</taxon>
    </lineage>
</organism>
<keyword evidence="4" id="KW-1185">Reference proteome</keyword>
<evidence type="ECO:0000313" key="4">
    <source>
        <dbReference type="Proteomes" id="UP000075243"/>
    </source>
</evidence>